<keyword evidence="4" id="KW-0946">Virion</keyword>
<name>A0A7W1XSP9_9BACL</name>
<evidence type="ECO:0000313" key="4">
    <source>
        <dbReference type="EMBL" id="MBA4602490.1"/>
    </source>
</evidence>
<keyword evidence="1" id="KW-0749">Sporulation</keyword>
<gene>
    <name evidence="4" type="ORF">H2C83_09220</name>
</gene>
<protein>
    <submittedName>
        <fullName evidence="4">Spore coat protein</fullName>
    </submittedName>
</protein>
<dbReference type="Gene3D" id="1.20.1260.10">
    <property type="match status" value="1"/>
</dbReference>
<keyword evidence="4" id="KW-0167">Capsid protein</keyword>
<dbReference type="GO" id="GO:0030435">
    <property type="term" value="P:sporulation resulting in formation of a cellular spore"/>
    <property type="evidence" value="ECO:0007669"/>
    <property type="project" value="UniProtKB-KW"/>
</dbReference>
<keyword evidence="5" id="KW-1185">Reference proteome</keyword>
<dbReference type="Pfam" id="PF07875">
    <property type="entry name" value="Coat_F"/>
    <property type="match status" value="1"/>
</dbReference>
<comment type="similarity">
    <text evidence="3">Belongs to the CotF family.</text>
</comment>
<dbReference type="PANTHER" id="PTHR39183">
    <property type="entry name" value="SPORE COAT PROTEIN F-LIKE PROTEIN YHCQ"/>
    <property type="match status" value="1"/>
</dbReference>
<organism evidence="4 5">
    <name type="scientific">Thermoactinomyces mirandus</name>
    <dbReference type="NCBI Taxonomy" id="2756294"/>
    <lineage>
        <taxon>Bacteria</taxon>
        <taxon>Bacillati</taxon>
        <taxon>Bacillota</taxon>
        <taxon>Bacilli</taxon>
        <taxon>Bacillales</taxon>
        <taxon>Thermoactinomycetaceae</taxon>
        <taxon>Thermoactinomyces</taxon>
    </lineage>
</organism>
<reference evidence="4 5" key="1">
    <citation type="submission" date="2020-07" db="EMBL/GenBank/DDBJ databases">
        <title>Thermoactinomyces phylogeny.</title>
        <authorList>
            <person name="Dunlap C."/>
        </authorList>
    </citation>
    <scope>NUCLEOTIDE SEQUENCE [LARGE SCALE GENOMIC DNA]</scope>
    <source>
        <strain evidence="4 5">AMNI-1</strain>
    </source>
</reference>
<dbReference type="AlphaFoldDB" id="A0A7W1XSP9"/>
<evidence type="ECO:0000256" key="1">
    <source>
        <dbReference type="ARBA" id="ARBA00022969"/>
    </source>
</evidence>
<evidence type="ECO:0000313" key="5">
    <source>
        <dbReference type="Proteomes" id="UP000538292"/>
    </source>
</evidence>
<evidence type="ECO:0000256" key="3">
    <source>
        <dbReference type="ARBA" id="ARBA00024344"/>
    </source>
</evidence>
<comment type="subcellular location">
    <subcellularLocation>
        <location evidence="2">Spore coat</location>
    </subcellularLocation>
</comment>
<evidence type="ECO:0000256" key="2">
    <source>
        <dbReference type="ARBA" id="ARBA00024325"/>
    </source>
</evidence>
<dbReference type="InterPro" id="IPR012347">
    <property type="entry name" value="Ferritin-like"/>
</dbReference>
<dbReference type="EMBL" id="JACEOL010000030">
    <property type="protein sequence ID" value="MBA4602490.1"/>
    <property type="molecule type" value="Genomic_DNA"/>
</dbReference>
<accession>A0A7W1XSP9</accession>
<sequence length="161" mass="19117">MKMNRRHLAWHETLDMHELVAFQANGLFMLKKTIRQIRDPKLRELYAFSIRSLEENLKELLRFYPSTPKVKEYNRPDETAFYAGNLLGMAKTAVRSYAIAITETATPSLREVLTKQLVKAIKWHGMIYYYMYERSYYPSYDLTRLLANDYRNATNAIQMPY</sequence>
<dbReference type="InterPro" id="IPR012851">
    <property type="entry name" value="Spore_coat_CotF-like"/>
</dbReference>
<dbReference type="PANTHER" id="PTHR39183:SF1">
    <property type="entry name" value="SPORE COAT PROTEIN F-LIKE PROTEIN YHCQ"/>
    <property type="match status" value="1"/>
</dbReference>
<proteinExistence type="inferred from homology"/>
<dbReference type="Proteomes" id="UP000538292">
    <property type="component" value="Unassembled WGS sequence"/>
</dbReference>
<comment type="caution">
    <text evidence="4">The sequence shown here is derived from an EMBL/GenBank/DDBJ whole genome shotgun (WGS) entry which is preliminary data.</text>
</comment>